<reference evidence="9" key="1">
    <citation type="journal article" date="2018" name="Genome Biol. Evol.">
        <title>Nephromyces encodes a urate metabolism pathway and predicted peroxisomes, demonstrating these are not ancient losses of apicomplexans.</title>
        <authorList>
            <person name="Paight C."/>
            <person name="Slamovits C.H."/>
            <person name="Saffo M.B."/>
            <person name="Lane C.E."/>
        </authorList>
    </citation>
    <scope>NUCLEOTIDE SEQUENCE</scope>
    <source>
        <strain evidence="9">Neph435</strain>
    </source>
</reference>
<keyword evidence="3" id="KW-0479">Metal-binding</keyword>
<evidence type="ECO:0000256" key="4">
    <source>
        <dbReference type="ARBA" id="ARBA00022801"/>
    </source>
</evidence>
<dbReference type="InterPro" id="IPR036380">
    <property type="entry name" value="Isochorismatase-like_sf"/>
</dbReference>
<accession>A0A3S8V3G6</accession>
<dbReference type="GO" id="GO:0019363">
    <property type="term" value="P:pyridine nucleotide biosynthetic process"/>
    <property type="evidence" value="ECO:0007669"/>
    <property type="project" value="UniProtKB-KW"/>
</dbReference>
<dbReference type="InterPro" id="IPR000868">
    <property type="entry name" value="Isochorismatase-like_dom"/>
</dbReference>
<dbReference type="GO" id="GO:0046872">
    <property type="term" value="F:metal ion binding"/>
    <property type="evidence" value="ECO:0007669"/>
    <property type="project" value="UniProtKB-KW"/>
</dbReference>
<dbReference type="SUPFAM" id="SSF52499">
    <property type="entry name" value="Isochorismatase-like hydrolases"/>
    <property type="match status" value="1"/>
</dbReference>
<feature type="domain" description="Isochorismatase-like" evidence="8">
    <location>
        <begin position="6"/>
        <end position="198"/>
    </location>
</feature>
<evidence type="ECO:0000256" key="6">
    <source>
        <dbReference type="ARBA" id="ARBA00039017"/>
    </source>
</evidence>
<protein>
    <recommendedName>
        <fullName evidence="6">nicotinamidase</fullName>
        <ecNumber evidence="6">3.5.1.19</ecNumber>
    </recommendedName>
    <alternativeName>
        <fullName evidence="7">Nicotinamide deamidase</fullName>
    </alternativeName>
</protein>
<evidence type="ECO:0000313" key="9">
    <source>
        <dbReference type="EMBL" id="AZL94767.1"/>
    </source>
</evidence>
<name>A0A3S8V3G6_9APIC</name>
<keyword evidence="2" id="KW-0662">Pyridine nucleotide biosynthesis</keyword>
<dbReference type="GO" id="GO:0008936">
    <property type="term" value="F:nicotinamidase activity"/>
    <property type="evidence" value="ECO:0007669"/>
    <property type="project" value="UniProtKB-EC"/>
</dbReference>
<evidence type="ECO:0000259" key="8">
    <source>
        <dbReference type="Pfam" id="PF00857"/>
    </source>
</evidence>
<evidence type="ECO:0000256" key="2">
    <source>
        <dbReference type="ARBA" id="ARBA00022642"/>
    </source>
</evidence>
<dbReference type="EC" id="3.5.1.19" evidence="6"/>
<evidence type="ECO:0000256" key="3">
    <source>
        <dbReference type="ARBA" id="ARBA00022723"/>
    </source>
</evidence>
<dbReference type="Pfam" id="PF00857">
    <property type="entry name" value="Isochorismatase"/>
    <property type="match status" value="1"/>
</dbReference>
<proteinExistence type="evidence at transcript level"/>
<dbReference type="PANTHER" id="PTHR11080:SF2">
    <property type="entry name" value="LD05707P"/>
    <property type="match status" value="1"/>
</dbReference>
<dbReference type="InterPro" id="IPR052347">
    <property type="entry name" value="Isochorismatase_Nicotinamidase"/>
</dbReference>
<dbReference type="CDD" id="cd01011">
    <property type="entry name" value="nicotinamidase"/>
    <property type="match status" value="1"/>
</dbReference>
<dbReference type="EMBL" id="MK266204">
    <property type="protein sequence ID" value="AZL94767.1"/>
    <property type="molecule type" value="mRNA"/>
</dbReference>
<dbReference type="PANTHER" id="PTHR11080">
    <property type="entry name" value="PYRAZINAMIDASE/NICOTINAMIDASE"/>
    <property type="match status" value="1"/>
</dbReference>
<comment type="similarity">
    <text evidence="1">Belongs to the isochorismatase family.</text>
</comment>
<dbReference type="AlphaFoldDB" id="A0A3S8V3G6"/>
<comment type="pathway">
    <text evidence="5">Cofactor biosynthesis; nicotinate biosynthesis; nicotinate from nicotinamide: step 1/1.</text>
</comment>
<dbReference type="Gene3D" id="3.40.50.850">
    <property type="entry name" value="Isochorismatase-like"/>
    <property type="match status" value="1"/>
</dbReference>
<evidence type="ECO:0000256" key="1">
    <source>
        <dbReference type="ARBA" id="ARBA00006336"/>
    </source>
</evidence>
<keyword evidence="4" id="KW-0378">Hydrolase</keyword>
<evidence type="ECO:0000256" key="5">
    <source>
        <dbReference type="ARBA" id="ARBA00037900"/>
    </source>
</evidence>
<organism evidence="9">
    <name type="scientific">Nephromyces sp. MMRI</name>
    <dbReference type="NCBI Taxonomy" id="2496275"/>
    <lineage>
        <taxon>Eukaryota</taxon>
        <taxon>Sar</taxon>
        <taxon>Alveolata</taxon>
        <taxon>Apicomplexa</taxon>
        <taxon>Aconoidasida</taxon>
        <taxon>Nephromycida</taxon>
        <taxon>Nephromyces</taxon>
    </lineage>
</organism>
<sequence>MVLSKSALIFVDCQNDFFEGGALAVPRSLEILPTLHKLRESGWFNVNIFTCDWHPVHHCSFKKPCCPLNENGECNEGPWPPHCVQHSVGAALHPEIKRYPNDYVVTKAYQPEIDSYSGFGVSTHPTDLKDILTHHSISTVFVVGLATDYCVMETALDAKKHGFTTIIISDGCRGITSETVDKAYERMKEQGILTTTLEELSDAITKEEKANMEKTL</sequence>
<evidence type="ECO:0000256" key="7">
    <source>
        <dbReference type="ARBA" id="ARBA00043224"/>
    </source>
</evidence>